<accession>A0AAD9JZF2</accession>
<proteinExistence type="predicted"/>
<dbReference type="AlphaFoldDB" id="A0AAD9JZF2"/>
<comment type="caution">
    <text evidence="1">The sequence shown here is derived from an EMBL/GenBank/DDBJ whole genome shotgun (WGS) entry which is preliminary data.</text>
</comment>
<organism evidence="1 2">
    <name type="scientific">Paralvinella palmiformis</name>
    <dbReference type="NCBI Taxonomy" id="53620"/>
    <lineage>
        <taxon>Eukaryota</taxon>
        <taxon>Metazoa</taxon>
        <taxon>Spiralia</taxon>
        <taxon>Lophotrochozoa</taxon>
        <taxon>Annelida</taxon>
        <taxon>Polychaeta</taxon>
        <taxon>Sedentaria</taxon>
        <taxon>Canalipalpata</taxon>
        <taxon>Terebellida</taxon>
        <taxon>Terebelliformia</taxon>
        <taxon>Alvinellidae</taxon>
        <taxon>Paralvinella</taxon>
    </lineage>
</organism>
<name>A0AAD9JZF2_9ANNE</name>
<sequence>MCKVSTYCTAKCCQLIIQHYH</sequence>
<dbReference type="Proteomes" id="UP001208570">
    <property type="component" value="Unassembled WGS sequence"/>
</dbReference>
<evidence type="ECO:0000313" key="1">
    <source>
        <dbReference type="EMBL" id="KAK2161293.1"/>
    </source>
</evidence>
<protein>
    <submittedName>
        <fullName evidence="1">Uncharacterized protein</fullName>
    </submittedName>
</protein>
<gene>
    <name evidence="1" type="ORF">LSH36_119g08093</name>
</gene>
<keyword evidence="2" id="KW-1185">Reference proteome</keyword>
<evidence type="ECO:0000313" key="2">
    <source>
        <dbReference type="Proteomes" id="UP001208570"/>
    </source>
</evidence>
<dbReference type="EMBL" id="JAODUP010000119">
    <property type="protein sequence ID" value="KAK2161293.1"/>
    <property type="molecule type" value="Genomic_DNA"/>
</dbReference>
<reference evidence="1" key="1">
    <citation type="journal article" date="2023" name="Mol. Biol. Evol.">
        <title>Third-Generation Sequencing Reveals the Adaptive Role of the Epigenome in Three Deep-Sea Polychaetes.</title>
        <authorList>
            <person name="Perez M."/>
            <person name="Aroh O."/>
            <person name="Sun Y."/>
            <person name="Lan Y."/>
            <person name="Juniper S.K."/>
            <person name="Young C.R."/>
            <person name="Angers B."/>
            <person name="Qian P.Y."/>
        </authorList>
    </citation>
    <scope>NUCLEOTIDE SEQUENCE</scope>
    <source>
        <strain evidence="1">P08H-3</strain>
    </source>
</reference>